<dbReference type="GeneID" id="63188205"/>
<feature type="transmembrane region" description="Helical" evidence="1">
    <location>
        <begin position="125"/>
        <end position="147"/>
    </location>
</feature>
<feature type="transmembrane region" description="Helical" evidence="1">
    <location>
        <begin position="211"/>
        <end position="235"/>
    </location>
</feature>
<feature type="transmembrane region" description="Helical" evidence="1">
    <location>
        <begin position="21"/>
        <end position="44"/>
    </location>
</feature>
<feature type="transmembrane region" description="Helical" evidence="1">
    <location>
        <begin position="271"/>
        <end position="294"/>
    </location>
</feature>
<sequence>MSREPATDRLIAQFRRTRTVAIQWVVGSAIGFFAAAYAFGHVLAVIRGTSLEPIVIPAFSPPDVGVWLVASLGLAALVVVPHELLHGAAMARYGDDPEYGVGVSHFVLPYAYAKSEREEYTRNQMLVVTLAPFLGLTAVGLVAMVVYPSPLVVVALAANAAGSIGDLWMAAVLLQYPSDVRVAGLPRGAGQGFGVYGSSEDDAGRRPGMQLLAPAVSGAVGTIAILSTAFAAAVFRSLAVGSGTVVVGDPAGRWLLFSHERHAAGAVHLEIGGLALLTVAVAGGLAWALVVAGYRALAES</sequence>
<feature type="transmembrane region" description="Helical" evidence="1">
    <location>
        <begin position="153"/>
        <end position="174"/>
    </location>
</feature>
<dbReference type="Pfam" id="PF11667">
    <property type="entry name" value="DUF3267"/>
    <property type="match status" value="1"/>
</dbReference>
<proteinExistence type="predicted"/>
<dbReference type="EMBL" id="CP071462">
    <property type="protein sequence ID" value="QSW98279.1"/>
    <property type="molecule type" value="Genomic_DNA"/>
</dbReference>
<gene>
    <name evidence="2" type="ORF">J0X25_12830</name>
</gene>
<evidence type="ECO:0000256" key="1">
    <source>
        <dbReference type="SAM" id="Phobius"/>
    </source>
</evidence>
<keyword evidence="1" id="KW-1133">Transmembrane helix</keyword>
<organism evidence="2 3">
    <name type="scientific">Haloterrigena alkaliphila</name>
    <dbReference type="NCBI Taxonomy" id="2816475"/>
    <lineage>
        <taxon>Archaea</taxon>
        <taxon>Methanobacteriati</taxon>
        <taxon>Methanobacteriota</taxon>
        <taxon>Stenosarchaea group</taxon>
        <taxon>Halobacteria</taxon>
        <taxon>Halobacteriales</taxon>
        <taxon>Natrialbaceae</taxon>
        <taxon>Haloterrigena</taxon>
    </lineage>
</organism>
<keyword evidence="1" id="KW-0812">Transmembrane</keyword>
<reference evidence="2 3" key="1">
    <citation type="submission" date="2021-03" db="EMBL/GenBank/DDBJ databases">
        <title>Haloterrigena longa sp. nov. and Haloterrigena limicola sp. nov., extremely halophilic archaea isolated from a salt lake.</title>
        <authorList>
            <person name="Henglin C."/>
        </authorList>
    </citation>
    <scope>NUCLEOTIDE SEQUENCE [LARGE SCALE GENOMIC DNA]</scope>
    <source>
        <strain evidence="2 3">KZCA68</strain>
    </source>
</reference>
<dbReference type="AlphaFoldDB" id="A0A8A2V8H6"/>
<evidence type="ECO:0000313" key="3">
    <source>
        <dbReference type="Proteomes" id="UP000663203"/>
    </source>
</evidence>
<dbReference type="InterPro" id="IPR021683">
    <property type="entry name" value="DUF3267"/>
</dbReference>
<dbReference type="KEGG" id="hakz:J0X25_12830"/>
<keyword evidence="1" id="KW-0472">Membrane</keyword>
<evidence type="ECO:0000313" key="2">
    <source>
        <dbReference type="EMBL" id="QSW98279.1"/>
    </source>
</evidence>
<accession>A0A8A2V8H6</accession>
<name>A0A8A2V8H6_9EURY</name>
<dbReference type="Proteomes" id="UP000663203">
    <property type="component" value="Chromosome"/>
</dbReference>
<keyword evidence="3" id="KW-1185">Reference proteome</keyword>
<protein>
    <submittedName>
        <fullName evidence="2">DUF3267 domain-containing protein</fullName>
    </submittedName>
</protein>
<feature type="transmembrane region" description="Helical" evidence="1">
    <location>
        <begin position="64"/>
        <end position="85"/>
    </location>
</feature>
<dbReference type="RefSeq" id="WP_207287889.1">
    <property type="nucleotide sequence ID" value="NZ_CP071462.1"/>
</dbReference>